<dbReference type="GO" id="GO:0003887">
    <property type="term" value="F:DNA-directed DNA polymerase activity"/>
    <property type="evidence" value="ECO:0007669"/>
    <property type="project" value="UniProtKB-UniRule"/>
</dbReference>
<name>A0A368UXA1_MARNT</name>
<feature type="domain" description="DNA polymerase III subunit delta C-terminal" evidence="11">
    <location>
        <begin position="213"/>
        <end position="335"/>
    </location>
</feature>
<dbReference type="InterPro" id="IPR027417">
    <property type="entry name" value="P-loop_NTPase"/>
</dbReference>
<dbReference type="PANTHER" id="PTHR34388:SF1">
    <property type="entry name" value="DNA POLYMERASE III SUBUNIT DELTA"/>
    <property type="match status" value="1"/>
</dbReference>
<evidence type="ECO:0000313" key="12">
    <source>
        <dbReference type="EMBL" id="RBP72610.1"/>
    </source>
</evidence>
<dbReference type="PANTHER" id="PTHR34388">
    <property type="entry name" value="DNA POLYMERASE III SUBUNIT DELTA"/>
    <property type="match status" value="1"/>
</dbReference>
<evidence type="ECO:0000256" key="2">
    <source>
        <dbReference type="ARBA" id="ARBA00017703"/>
    </source>
</evidence>
<sequence length="337" mass="37154">MKTQPGQLPQLLKKGLASVYLISGDEPLLVQECCDQIRAAAREAGYLDRLTFHADNQFDWNTVADECNALSLFAEKRRIEIHLPTGKLGDGRRVLEQVLQSPPEDVILLLISARLDAAETKRKWYKELQGHGVHVPLWPVEGDKFPGWLQQRATAKGLSLTRGALGILAERLEGNLLAASQELDRLTLLTNGKTIDEETVEQAVQDSARFNGFELVTELLSGKAVHACRMIGVLEQEGENPLGLLTVLARDLHLIVELKTALPGGENPAGFLKKRGVFQPKRSSAVQQAARRLSLAELHQAINLCSLIDRAAKGFDDLSPWHHLRDLSLILAGKRAS</sequence>
<dbReference type="Gene3D" id="3.40.50.300">
    <property type="entry name" value="P-loop containing nucleotide triphosphate hydrolases"/>
    <property type="match status" value="1"/>
</dbReference>
<evidence type="ECO:0000259" key="11">
    <source>
        <dbReference type="Pfam" id="PF14840"/>
    </source>
</evidence>
<reference evidence="13 14" key="1">
    <citation type="submission" date="2018-07" db="EMBL/GenBank/DDBJ databases">
        <title>Freshwater and sediment microbial communities from various areas in North America, analyzing microbe dynamics in response to fracking.</title>
        <authorList>
            <person name="Lamendella R."/>
        </authorList>
    </citation>
    <scope>NUCLEOTIDE SEQUENCE [LARGE SCALE GENOMIC DNA]</scope>
    <source>
        <strain evidence="13 14">114E</strain>
        <strain evidence="12 15">114E_o</strain>
    </source>
</reference>
<keyword evidence="5" id="KW-0235">DNA replication</keyword>
<dbReference type="RefSeq" id="WP_022991402.1">
    <property type="nucleotide sequence ID" value="NZ_QNSA01000007.1"/>
</dbReference>
<evidence type="ECO:0000256" key="9">
    <source>
        <dbReference type="NCBIfam" id="TIGR01128"/>
    </source>
</evidence>
<dbReference type="InterPro" id="IPR005790">
    <property type="entry name" value="DNA_polIII_delta"/>
</dbReference>
<evidence type="ECO:0000313" key="15">
    <source>
        <dbReference type="Proteomes" id="UP000253065"/>
    </source>
</evidence>
<evidence type="ECO:0000256" key="4">
    <source>
        <dbReference type="ARBA" id="ARBA00022695"/>
    </source>
</evidence>
<dbReference type="GO" id="GO:0003677">
    <property type="term" value="F:DNA binding"/>
    <property type="evidence" value="ECO:0007669"/>
    <property type="project" value="InterPro"/>
</dbReference>
<feature type="domain" description="DNA polymerase III delta N-terminal" evidence="10">
    <location>
        <begin position="20"/>
        <end position="133"/>
    </location>
</feature>
<dbReference type="Pfam" id="PF06144">
    <property type="entry name" value="DNA_pol3_delta"/>
    <property type="match status" value="1"/>
</dbReference>
<comment type="catalytic activity">
    <reaction evidence="8">
        <text>DNA(n) + a 2'-deoxyribonucleoside 5'-triphosphate = DNA(n+1) + diphosphate</text>
        <dbReference type="Rhea" id="RHEA:22508"/>
        <dbReference type="Rhea" id="RHEA-COMP:17339"/>
        <dbReference type="Rhea" id="RHEA-COMP:17340"/>
        <dbReference type="ChEBI" id="CHEBI:33019"/>
        <dbReference type="ChEBI" id="CHEBI:61560"/>
        <dbReference type="ChEBI" id="CHEBI:173112"/>
        <dbReference type="EC" id="2.7.7.7"/>
    </reaction>
</comment>
<dbReference type="EMBL" id="QPJB01000007">
    <property type="protein sequence ID" value="RCW33537.1"/>
    <property type="molecule type" value="Genomic_DNA"/>
</dbReference>
<dbReference type="InterPro" id="IPR032780">
    <property type="entry name" value="DNA_pol3_delt_C"/>
</dbReference>
<evidence type="ECO:0000313" key="14">
    <source>
        <dbReference type="Proteomes" id="UP000252795"/>
    </source>
</evidence>
<protein>
    <recommendedName>
        <fullName evidence="2 9">DNA polymerase III subunit delta</fullName>
        <ecNumber evidence="1 9">2.7.7.7</ecNumber>
    </recommendedName>
</protein>
<dbReference type="InterPro" id="IPR008921">
    <property type="entry name" value="DNA_pol3_clamp-load_cplx_C"/>
</dbReference>
<dbReference type="InterPro" id="IPR010372">
    <property type="entry name" value="DNA_pol3_delta_N"/>
</dbReference>
<evidence type="ECO:0000256" key="5">
    <source>
        <dbReference type="ARBA" id="ARBA00022705"/>
    </source>
</evidence>
<proteinExistence type="inferred from homology"/>
<dbReference type="Proteomes" id="UP000252795">
    <property type="component" value="Unassembled WGS sequence"/>
</dbReference>
<accession>A0A368UXA1</accession>
<gene>
    <name evidence="13" type="ORF">DET51_107208</name>
    <name evidence="12" type="ORF">DET64_107208</name>
</gene>
<keyword evidence="6" id="KW-0239">DNA-directed DNA polymerase</keyword>
<dbReference type="CDD" id="cd18138">
    <property type="entry name" value="HLD_clamp_pol_III_delta"/>
    <property type="match status" value="1"/>
</dbReference>
<dbReference type="EC" id="2.7.7.7" evidence="1 9"/>
<comment type="caution">
    <text evidence="13">The sequence shown here is derived from an EMBL/GenBank/DDBJ whole genome shotgun (WGS) entry which is preliminary data.</text>
</comment>
<dbReference type="NCBIfam" id="TIGR01128">
    <property type="entry name" value="holA"/>
    <property type="match status" value="1"/>
</dbReference>
<evidence type="ECO:0000256" key="8">
    <source>
        <dbReference type="ARBA" id="ARBA00049244"/>
    </source>
</evidence>
<evidence type="ECO:0000313" key="13">
    <source>
        <dbReference type="EMBL" id="RCW33537.1"/>
    </source>
</evidence>
<evidence type="ECO:0000256" key="3">
    <source>
        <dbReference type="ARBA" id="ARBA00022679"/>
    </source>
</evidence>
<keyword evidence="15" id="KW-1185">Reference proteome</keyword>
<evidence type="ECO:0000256" key="1">
    <source>
        <dbReference type="ARBA" id="ARBA00012417"/>
    </source>
</evidence>
<comment type="similarity">
    <text evidence="7">Belongs to the DNA polymerase HolA subunit family.</text>
</comment>
<organism evidence="13 14">
    <name type="scientific">Marinobacter nauticus</name>
    <name type="common">Marinobacter hydrocarbonoclasticus</name>
    <name type="synonym">Marinobacter aquaeolei</name>
    <dbReference type="NCBI Taxonomy" id="2743"/>
    <lineage>
        <taxon>Bacteria</taxon>
        <taxon>Pseudomonadati</taxon>
        <taxon>Pseudomonadota</taxon>
        <taxon>Gammaproteobacteria</taxon>
        <taxon>Pseudomonadales</taxon>
        <taxon>Marinobacteraceae</taxon>
        <taxon>Marinobacter</taxon>
    </lineage>
</organism>
<evidence type="ECO:0000259" key="10">
    <source>
        <dbReference type="Pfam" id="PF06144"/>
    </source>
</evidence>
<dbReference type="SUPFAM" id="SSF48019">
    <property type="entry name" value="post-AAA+ oligomerization domain-like"/>
    <property type="match status" value="1"/>
</dbReference>
<keyword evidence="3" id="KW-0808">Transferase</keyword>
<dbReference type="SUPFAM" id="SSF52540">
    <property type="entry name" value="P-loop containing nucleoside triphosphate hydrolases"/>
    <property type="match status" value="1"/>
</dbReference>
<keyword evidence="4" id="KW-0548">Nucleotidyltransferase</keyword>
<dbReference type="Proteomes" id="UP000253065">
    <property type="component" value="Unassembled WGS sequence"/>
</dbReference>
<dbReference type="EMBL" id="QNSA01000007">
    <property type="protein sequence ID" value="RBP72610.1"/>
    <property type="molecule type" value="Genomic_DNA"/>
</dbReference>
<dbReference type="Gene3D" id="1.20.272.10">
    <property type="match status" value="1"/>
</dbReference>
<dbReference type="GO" id="GO:0009360">
    <property type="term" value="C:DNA polymerase III complex"/>
    <property type="evidence" value="ECO:0007669"/>
    <property type="project" value="UniProtKB-UniRule"/>
</dbReference>
<evidence type="ECO:0000256" key="6">
    <source>
        <dbReference type="ARBA" id="ARBA00022932"/>
    </source>
</evidence>
<dbReference type="AlphaFoldDB" id="A0A368UXA1"/>
<dbReference type="Gene3D" id="1.10.8.60">
    <property type="match status" value="1"/>
</dbReference>
<dbReference type="Pfam" id="PF14840">
    <property type="entry name" value="DNA_pol3_delt_C"/>
    <property type="match status" value="1"/>
</dbReference>
<dbReference type="GO" id="GO:0006261">
    <property type="term" value="P:DNA-templated DNA replication"/>
    <property type="evidence" value="ECO:0007669"/>
    <property type="project" value="TreeGrafter"/>
</dbReference>
<evidence type="ECO:0000256" key="7">
    <source>
        <dbReference type="ARBA" id="ARBA00034754"/>
    </source>
</evidence>